<reference evidence="2" key="1">
    <citation type="journal article" date="2020" name="Stud. Mycol.">
        <title>101 Dothideomycetes genomes: a test case for predicting lifestyles and emergence of pathogens.</title>
        <authorList>
            <person name="Haridas S."/>
            <person name="Albert R."/>
            <person name="Binder M."/>
            <person name="Bloem J."/>
            <person name="Labutti K."/>
            <person name="Salamov A."/>
            <person name="Andreopoulos B."/>
            <person name="Baker S."/>
            <person name="Barry K."/>
            <person name="Bills G."/>
            <person name="Bluhm B."/>
            <person name="Cannon C."/>
            <person name="Castanera R."/>
            <person name="Culley D."/>
            <person name="Daum C."/>
            <person name="Ezra D."/>
            <person name="Gonzalez J."/>
            <person name="Henrissat B."/>
            <person name="Kuo A."/>
            <person name="Liang C."/>
            <person name="Lipzen A."/>
            <person name="Lutzoni F."/>
            <person name="Magnuson J."/>
            <person name="Mondo S."/>
            <person name="Nolan M."/>
            <person name="Ohm R."/>
            <person name="Pangilinan J."/>
            <person name="Park H.-J."/>
            <person name="Ramirez L."/>
            <person name="Alfaro M."/>
            <person name="Sun H."/>
            <person name="Tritt A."/>
            <person name="Yoshinaga Y."/>
            <person name="Zwiers L.-H."/>
            <person name="Turgeon B."/>
            <person name="Goodwin S."/>
            <person name="Spatafora J."/>
            <person name="Crous P."/>
            <person name="Grigoriev I."/>
        </authorList>
    </citation>
    <scope>NUCLEOTIDE SEQUENCE</scope>
    <source>
        <strain evidence="2">CBS 122368</strain>
    </source>
</reference>
<feature type="region of interest" description="Disordered" evidence="1">
    <location>
        <begin position="129"/>
        <end position="166"/>
    </location>
</feature>
<evidence type="ECO:0000313" key="3">
    <source>
        <dbReference type="Proteomes" id="UP000800094"/>
    </source>
</evidence>
<dbReference type="GeneID" id="54574832"/>
<organism evidence="2 3">
    <name type="scientific">Trematosphaeria pertusa</name>
    <dbReference type="NCBI Taxonomy" id="390896"/>
    <lineage>
        <taxon>Eukaryota</taxon>
        <taxon>Fungi</taxon>
        <taxon>Dikarya</taxon>
        <taxon>Ascomycota</taxon>
        <taxon>Pezizomycotina</taxon>
        <taxon>Dothideomycetes</taxon>
        <taxon>Pleosporomycetidae</taxon>
        <taxon>Pleosporales</taxon>
        <taxon>Massarineae</taxon>
        <taxon>Trematosphaeriaceae</taxon>
        <taxon>Trematosphaeria</taxon>
    </lineage>
</organism>
<evidence type="ECO:0000313" key="2">
    <source>
        <dbReference type="EMBL" id="KAF2251295.1"/>
    </source>
</evidence>
<sequence length="166" mass="19107">MIGQTRLAEHIVTAKRRARGAPVQWIAQLRSGHVGSRMQAELMRWSRSYLELRPVRLPRRAARIPFTGVPGIPSDKGCPDAERLFAIFKEKGQFVSDSWARPARVKGYCVIRALIVAVDGVLGDLRGERRRPERRSRKPHRRTNLEPHDLTTSNPQKQSRQRRFCH</sequence>
<name>A0A6A6IKZ6_9PLEO</name>
<protein>
    <submittedName>
        <fullName evidence="2">Uncharacterized protein</fullName>
    </submittedName>
</protein>
<evidence type="ECO:0000256" key="1">
    <source>
        <dbReference type="SAM" id="MobiDB-lite"/>
    </source>
</evidence>
<feature type="compositionally biased region" description="Basic residues" evidence="1">
    <location>
        <begin position="132"/>
        <end position="142"/>
    </location>
</feature>
<dbReference type="Proteomes" id="UP000800094">
    <property type="component" value="Unassembled WGS sequence"/>
</dbReference>
<keyword evidence="3" id="KW-1185">Reference proteome</keyword>
<accession>A0A6A6IKZ6</accession>
<proteinExistence type="predicted"/>
<dbReference type="AlphaFoldDB" id="A0A6A6IKZ6"/>
<dbReference type="RefSeq" id="XP_033686299.1">
    <property type="nucleotide sequence ID" value="XM_033821502.1"/>
</dbReference>
<dbReference type="EMBL" id="ML987193">
    <property type="protein sequence ID" value="KAF2251295.1"/>
    <property type="molecule type" value="Genomic_DNA"/>
</dbReference>
<gene>
    <name evidence="2" type="ORF">BU26DRAFT_279990</name>
</gene>